<evidence type="ECO:0000256" key="6">
    <source>
        <dbReference type="ARBA" id="ARBA00023136"/>
    </source>
</evidence>
<dbReference type="STRING" id="41427.A0A182IZ05"/>
<dbReference type="GO" id="GO:0042985">
    <property type="term" value="P:negative regulation of amyloid precursor protein biosynthetic process"/>
    <property type="evidence" value="ECO:0007669"/>
    <property type="project" value="TreeGrafter"/>
</dbReference>
<evidence type="ECO:0000256" key="3">
    <source>
        <dbReference type="ARBA" id="ARBA00022692"/>
    </source>
</evidence>
<reference evidence="13" key="1">
    <citation type="submission" date="2021-09" db="EMBL/GenBank/DDBJ databases">
        <authorList>
            <consortium name="Infravec"/>
            <person name="Campbell I L."/>
            <person name="Maslen G."/>
            <person name="Yates A."/>
        </authorList>
    </citation>
    <scope>NUCLEOTIDE SEQUENCE [LARGE SCALE GENOMIC DNA]</scope>
    <source>
        <strain evidence="13">Infravec2 EBRE</strain>
    </source>
</reference>
<accession>A0A182IZ05</accession>
<evidence type="ECO:0000256" key="8">
    <source>
        <dbReference type="ARBA" id="ARBA00023180"/>
    </source>
</evidence>
<dbReference type="SMART" id="SM01039">
    <property type="entry name" value="BRICHOS"/>
    <property type="match status" value="1"/>
</dbReference>
<dbReference type="PROSITE" id="PS50869">
    <property type="entry name" value="BRICHOS"/>
    <property type="match status" value="1"/>
</dbReference>
<dbReference type="VEuPathDB" id="VectorBase:AATE008219"/>
<evidence type="ECO:0000256" key="2">
    <source>
        <dbReference type="ARBA" id="ARBA00006794"/>
    </source>
</evidence>
<keyword evidence="5 9" id="KW-1133">Transmembrane helix</keyword>
<evidence type="ECO:0000259" key="11">
    <source>
        <dbReference type="PROSITE" id="PS50869"/>
    </source>
</evidence>
<feature type="domain" description="BRICHOS" evidence="11">
    <location>
        <begin position="187"/>
        <end position="282"/>
    </location>
</feature>
<dbReference type="EnsemblMetazoa" id="AATE008219-RA">
    <property type="protein sequence ID" value="AATE008219-PA.1"/>
    <property type="gene ID" value="AATE008219"/>
</dbReference>
<proteinExistence type="inferred from homology"/>
<feature type="compositionally biased region" description="Low complexity" evidence="10">
    <location>
        <begin position="134"/>
        <end position="157"/>
    </location>
</feature>
<comment type="subcellular location">
    <subcellularLocation>
        <location evidence="1 9">Membrane</location>
        <topology evidence="1 9">Single-pass type II membrane protein</topology>
    </subcellularLocation>
</comment>
<comment type="similarity">
    <text evidence="2 9">Belongs to the ITM2 family.</text>
</comment>
<dbReference type="PANTHER" id="PTHR10962">
    <property type="entry name" value="INTEGRAL TRANSMEMBRANE PROTEIN 2"/>
    <property type="match status" value="1"/>
</dbReference>
<reference evidence="12" key="2">
    <citation type="submission" date="2022-08" db="UniProtKB">
        <authorList>
            <consortium name="EnsemblMetazoa"/>
        </authorList>
    </citation>
    <scope>IDENTIFICATION</scope>
    <source>
        <strain evidence="12">EBRO</strain>
    </source>
</reference>
<keyword evidence="4 9" id="KW-0735">Signal-anchor</keyword>
<dbReference type="PANTHER" id="PTHR10962:SF1">
    <property type="entry name" value="INTEGRAL MEMBRANE PROTEIN 2"/>
    <property type="match status" value="1"/>
</dbReference>
<dbReference type="OrthoDB" id="9982095at2759"/>
<evidence type="ECO:0000256" key="7">
    <source>
        <dbReference type="ARBA" id="ARBA00023157"/>
    </source>
</evidence>
<keyword evidence="7" id="KW-1015">Disulfide bond</keyword>
<feature type="transmembrane region" description="Helical" evidence="9">
    <location>
        <begin position="54"/>
        <end position="76"/>
    </location>
</feature>
<dbReference type="GO" id="GO:0005794">
    <property type="term" value="C:Golgi apparatus"/>
    <property type="evidence" value="ECO:0007669"/>
    <property type="project" value="TreeGrafter"/>
</dbReference>
<evidence type="ECO:0000313" key="13">
    <source>
        <dbReference type="Proteomes" id="UP000075880"/>
    </source>
</evidence>
<dbReference type="GO" id="GO:0070062">
    <property type="term" value="C:extracellular exosome"/>
    <property type="evidence" value="ECO:0007669"/>
    <property type="project" value="TreeGrafter"/>
</dbReference>
<evidence type="ECO:0000313" key="12">
    <source>
        <dbReference type="EnsemblMetazoa" id="AATE008219-PA.1"/>
    </source>
</evidence>
<dbReference type="AlphaFoldDB" id="A0A182IZ05"/>
<protein>
    <recommendedName>
        <fullName evidence="9">Integral membrane protein 2</fullName>
    </recommendedName>
</protein>
<dbReference type="GO" id="GO:0005886">
    <property type="term" value="C:plasma membrane"/>
    <property type="evidence" value="ECO:0007669"/>
    <property type="project" value="UniProtKB-UniRule"/>
</dbReference>
<dbReference type="EnsemblMetazoa" id="ENSAATROPT010429">
    <property type="protein sequence ID" value="ENSAATROPP009410"/>
    <property type="gene ID" value="ENSAATROPG008478"/>
</dbReference>
<keyword evidence="8" id="KW-0325">Glycoprotein</keyword>
<evidence type="ECO:0000256" key="9">
    <source>
        <dbReference type="RuleBase" id="RU367061"/>
    </source>
</evidence>
<keyword evidence="9" id="KW-1003">Cell membrane</keyword>
<dbReference type="Proteomes" id="UP000075880">
    <property type="component" value="Unassembled WGS sequence"/>
</dbReference>
<dbReference type="InterPro" id="IPR007084">
    <property type="entry name" value="BRICHOS_dom"/>
</dbReference>
<keyword evidence="6 9" id="KW-0472">Membrane</keyword>
<keyword evidence="13" id="KW-1185">Reference proteome</keyword>
<dbReference type="InterPro" id="IPR040145">
    <property type="entry name" value="ITM2"/>
</dbReference>
<dbReference type="GO" id="GO:0001540">
    <property type="term" value="F:amyloid-beta binding"/>
    <property type="evidence" value="ECO:0007669"/>
    <property type="project" value="TreeGrafter"/>
</dbReference>
<evidence type="ECO:0000256" key="1">
    <source>
        <dbReference type="ARBA" id="ARBA00004606"/>
    </source>
</evidence>
<keyword evidence="3 9" id="KW-0812">Transmembrane</keyword>
<evidence type="ECO:0000256" key="4">
    <source>
        <dbReference type="ARBA" id="ARBA00022968"/>
    </source>
</evidence>
<sequence>MTIITKPSAKKGEKSILPLVNPDCSPSAPADDGNSTASNIILLRRARQLSPANVAILLMVALLGISIGTIGGLYCYRQYVASRNHMRYHGFCKIPYDASNYESLYRTLNADRDDILRLFQLHARTLDSGMPDQSSENSGGDSDASSNGSSGGADDSSNGMADAFFREEFELGLSDEENYSKIDVPLFRGQRPARFLHDFKFNQSGIIDGAAGRCFIMPLDRETVLPPQSLRDLIQKMQLGYYNIDTSVLKKTMRVVQPELTDYTDVSPRITKECVDMKIYQLEKIVSGVYKRSTDIQERSKYAEFGGNHIALIDITNLDELN</sequence>
<organism evidence="12">
    <name type="scientific">Anopheles atroparvus</name>
    <name type="common">European mosquito</name>
    <dbReference type="NCBI Taxonomy" id="41427"/>
    <lineage>
        <taxon>Eukaryota</taxon>
        <taxon>Metazoa</taxon>
        <taxon>Ecdysozoa</taxon>
        <taxon>Arthropoda</taxon>
        <taxon>Hexapoda</taxon>
        <taxon>Insecta</taxon>
        <taxon>Pterygota</taxon>
        <taxon>Neoptera</taxon>
        <taxon>Endopterygota</taxon>
        <taxon>Diptera</taxon>
        <taxon>Nematocera</taxon>
        <taxon>Culicoidea</taxon>
        <taxon>Culicidae</taxon>
        <taxon>Anophelinae</taxon>
        <taxon>Anopheles</taxon>
    </lineage>
</organism>
<name>A0A182IZ05_ANOAO</name>
<dbReference type="Pfam" id="PF04089">
    <property type="entry name" value="BRICHOS"/>
    <property type="match status" value="1"/>
</dbReference>
<evidence type="ECO:0000256" key="5">
    <source>
        <dbReference type="ARBA" id="ARBA00022989"/>
    </source>
</evidence>
<evidence type="ECO:0000256" key="10">
    <source>
        <dbReference type="SAM" id="MobiDB-lite"/>
    </source>
</evidence>
<feature type="region of interest" description="Disordered" evidence="10">
    <location>
        <begin position="127"/>
        <end position="157"/>
    </location>
</feature>